<feature type="region of interest" description="Disordered" evidence="1">
    <location>
        <begin position="50"/>
        <end position="117"/>
    </location>
</feature>
<feature type="compositionally biased region" description="Low complexity" evidence="1">
    <location>
        <begin position="55"/>
        <end position="71"/>
    </location>
</feature>
<feature type="compositionally biased region" description="Low complexity" evidence="1">
    <location>
        <begin position="86"/>
        <end position="101"/>
    </location>
</feature>
<evidence type="ECO:0000313" key="2">
    <source>
        <dbReference type="EMBL" id="KAL0515708.1"/>
    </source>
</evidence>
<dbReference type="Proteomes" id="UP001482455">
    <property type="component" value="Unassembled WGS sequence"/>
</dbReference>
<organism evidence="2 3">
    <name type="scientific">Leishmania utingensis</name>
    <dbReference type="NCBI Taxonomy" id="653362"/>
    <lineage>
        <taxon>Eukaryota</taxon>
        <taxon>Discoba</taxon>
        <taxon>Euglenozoa</taxon>
        <taxon>Kinetoplastea</taxon>
        <taxon>Metakinetoplastina</taxon>
        <taxon>Trypanosomatida</taxon>
        <taxon>Trypanosomatidae</taxon>
        <taxon>Leishmaniinae</taxon>
        <taxon>Leishmania</taxon>
    </lineage>
</organism>
<keyword evidence="3" id="KW-1185">Reference proteome</keyword>
<accession>A0AAW3B061</accession>
<reference evidence="2 3" key="1">
    <citation type="submission" date="2024-02" db="EMBL/GenBank/DDBJ databases">
        <title>FIRST GENOME SEQUENCES OF Leishmania (Viannia) shawi, Leishmania (Viannia) lindenbergi AND Leishmania (Viannia) utingensis.</title>
        <authorList>
            <person name="Resadore F."/>
            <person name="Custodio M.G.F."/>
            <person name="Boite M.C."/>
            <person name="Cupolillo E."/>
            <person name="Ferreira G.E.M."/>
        </authorList>
    </citation>
    <scope>NUCLEOTIDE SEQUENCE [LARGE SCALE GENOMIC DNA]</scope>
    <source>
        <strain evidence="2 3">ITUB/BR/1977/M4964</strain>
    </source>
</reference>
<feature type="compositionally biased region" description="Polar residues" evidence="1">
    <location>
        <begin position="72"/>
        <end position="82"/>
    </location>
</feature>
<comment type="caution">
    <text evidence="2">The sequence shown here is derived from an EMBL/GenBank/DDBJ whole genome shotgun (WGS) entry which is preliminary data.</text>
</comment>
<evidence type="ECO:0000256" key="1">
    <source>
        <dbReference type="SAM" id="MobiDB-lite"/>
    </source>
</evidence>
<gene>
    <name evidence="2" type="ORF">Q4I30_000144</name>
</gene>
<dbReference type="AlphaFoldDB" id="A0AAW3B061"/>
<feature type="non-terminal residue" evidence="2">
    <location>
        <position position="245"/>
    </location>
</feature>
<protein>
    <submittedName>
        <fullName evidence="2">Uncharacterized protein</fullName>
    </submittedName>
</protein>
<evidence type="ECO:0000313" key="3">
    <source>
        <dbReference type="Proteomes" id="UP001482455"/>
    </source>
</evidence>
<name>A0AAW3B061_9TRYP</name>
<dbReference type="EMBL" id="JBAMZL010000001">
    <property type="protein sequence ID" value="KAL0515708.1"/>
    <property type="molecule type" value="Genomic_DNA"/>
</dbReference>
<proteinExistence type="predicted"/>
<sequence>MLLCASVNYLAFSGGFAKNSRRLYATAEPTAENDVIKKLMDVAAARRLQRWTTSPPATAPRTMETETPTRTIDSTMRSTTDTPADESSSPSPTVPETVKTSGMHSLTPTYHSTDESKNSARLGLINASEDTPLMPTITAGEQTQQPNIYKSNFLHPQHNGEYLPEEAQRLPGLQIQRRTFTPAELLARFGDTDIVYSFVNGSEVNHEYRKAMVKYCIDTVLLAENASYVMGPTLLVPTPDPAELP</sequence>
<feature type="compositionally biased region" description="Polar residues" evidence="1">
    <location>
        <begin position="102"/>
        <end position="111"/>
    </location>
</feature>